<reference evidence="2 3" key="1">
    <citation type="journal article" date="2019" name="Nat. Ecol. Evol.">
        <title>Megaphylogeny resolves global patterns of mushroom evolution.</title>
        <authorList>
            <person name="Varga T."/>
            <person name="Krizsan K."/>
            <person name="Foldi C."/>
            <person name="Dima B."/>
            <person name="Sanchez-Garcia M."/>
            <person name="Sanchez-Ramirez S."/>
            <person name="Szollosi G.J."/>
            <person name="Szarkandi J.G."/>
            <person name="Papp V."/>
            <person name="Albert L."/>
            <person name="Andreopoulos W."/>
            <person name="Angelini C."/>
            <person name="Antonin V."/>
            <person name="Barry K.W."/>
            <person name="Bougher N.L."/>
            <person name="Buchanan P."/>
            <person name="Buyck B."/>
            <person name="Bense V."/>
            <person name="Catcheside P."/>
            <person name="Chovatia M."/>
            <person name="Cooper J."/>
            <person name="Damon W."/>
            <person name="Desjardin D."/>
            <person name="Finy P."/>
            <person name="Geml J."/>
            <person name="Haridas S."/>
            <person name="Hughes K."/>
            <person name="Justo A."/>
            <person name="Karasinski D."/>
            <person name="Kautmanova I."/>
            <person name="Kiss B."/>
            <person name="Kocsube S."/>
            <person name="Kotiranta H."/>
            <person name="LaButti K.M."/>
            <person name="Lechner B.E."/>
            <person name="Liimatainen K."/>
            <person name="Lipzen A."/>
            <person name="Lukacs Z."/>
            <person name="Mihaltcheva S."/>
            <person name="Morgado L.N."/>
            <person name="Niskanen T."/>
            <person name="Noordeloos M.E."/>
            <person name="Ohm R.A."/>
            <person name="Ortiz-Santana B."/>
            <person name="Ovrebo C."/>
            <person name="Racz N."/>
            <person name="Riley R."/>
            <person name="Savchenko A."/>
            <person name="Shiryaev A."/>
            <person name="Soop K."/>
            <person name="Spirin V."/>
            <person name="Szebenyi C."/>
            <person name="Tomsovsky M."/>
            <person name="Tulloss R.E."/>
            <person name="Uehling J."/>
            <person name="Grigoriev I.V."/>
            <person name="Vagvolgyi C."/>
            <person name="Papp T."/>
            <person name="Martin F.M."/>
            <person name="Miettinen O."/>
            <person name="Hibbett D.S."/>
            <person name="Nagy L.G."/>
        </authorList>
    </citation>
    <scope>NUCLEOTIDE SEQUENCE [LARGE SCALE GENOMIC DNA]</scope>
    <source>
        <strain evidence="2 3">HHB13444</strain>
    </source>
</reference>
<protein>
    <submittedName>
        <fullName evidence="2">Uncharacterized protein</fullName>
    </submittedName>
</protein>
<feature type="region of interest" description="Disordered" evidence="1">
    <location>
        <begin position="41"/>
        <end position="72"/>
    </location>
</feature>
<evidence type="ECO:0000313" key="2">
    <source>
        <dbReference type="EMBL" id="TFK84749.1"/>
    </source>
</evidence>
<dbReference type="EMBL" id="ML211296">
    <property type="protein sequence ID" value="TFK84749.1"/>
    <property type="molecule type" value="Genomic_DNA"/>
</dbReference>
<keyword evidence="3" id="KW-1185">Reference proteome</keyword>
<accession>A0A5C3P710</accession>
<dbReference type="AlphaFoldDB" id="A0A5C3P710"/>
<evidence type="ECO:0000256" key="1">
    <source>
        <dbReference type="SAM" id="MobiDB-lite"/>
    </source>
</evidence>
<proteinExistence type="predicted"/>
<gene>
    <name evidence="2" type="ORF">K466DRAFT_588672</name>
</gene>
<sequence>MAIKERSGARRIYFGGAVNYWLDISPASAGWYEVNRISAGVEDDESVPVGGNTTPGGAAAGGAPIGGNTTPGGAVTYGSSGLYDAPGERAQTPVSYGSTRVPKRGPSSVVSSA</sequence>
<dbReference type="Proteomes" id="UP000308197">
    <property type="component" value="Unassembled WGS sequence"/>
</dbReference>
<evidence type="ECO:0000313" key="3">
    <source>
        <dbReference type="Proteomes" id="UP000308197"/>
    </source>
</evidence>
<feature type="region of interest" description="Disordered" evidence="1">
    <location>
        <begin position="84"/>
        <end position="113"/>
    </location>
</feature>
<dbReference type="InParanoid" id="A0A5C3P710"/>
<organism evidence="2 3">
    <name type="scientific">Polyporus arcularius HHB13444</name>
    <dbReference type="NCBI Taxonomy" id="1314778"/>
    <lineage>
        <taxon>Eukaryota</taxon>
        <taxon>Fungi</taxon>
        <taxon>Dikarya</taxon>
        <taxon>Basidiomycota</taxon>
        <taxon>Agaricomycotina</taxon>
        <taxon>Agaricomycetes</taxon>
        <taxon>Polyporales</taxon>
        <taxon>Polyporaceae</taxon>
        <taxon>Polyporus</taxon>
    </lineage>
</organism>
<name>A0A5C3P710_9APHY</name>